<reference evidence="2" key="1">
    <citation type="journal article" date="2023" name="Science">
        <title>Genome structures resolve the early diversification of teleost fishes.</title>
        <authorList>
            <person name="Parey E."/>
            <person name="Louis A."/>
            <person name="Montfort J."/>
            <person name="Bouchez O."/>
            <person name="Roques C."/>
            <person name="Iampietro C."/>
            <person name="Lluch J."/>
            <person name="Castinel A."/>
            <person name="Donnadieu C."/>
            <person name="Desvignes T."/>
            <person name="Floi Bucao C."/>
            <person name="Jouanno E."/>
            <person name="Wen M."/>
            <person name="Mejri S."/>
            <person name="Dirks R."/>
            <person name="Jansen H."/>
            <person name="Henkel C."/>
            <person name="Chen W.J."/>
            <person name="Zahm M."/>
            <person name="Cabau C."/>
            <person name="Klopp C."/>
            <person name="Thompson A.W."/>
            <person name="Robinson-Rechavi M."/>
            <person name="Braasch I."/>
            <person name="Lecointre G."/>
            <person name="Bobe J."/>
            <person name="Postlethwait J.H."/>
            <person name="Berthelot C."/>
            <person name="Roest Crollius H."/>
            <person name="Guiguen Y."/>
        </authorList>
    </citation>
    <scope>NUCLEOTIDE SEQUENCE</scope>
    <source>
        <strain evidence="2">WJC10195</strain>
    </source>
</reference>
<feature type="region of interest" description="Disordered" evidence="1">
    <location>
        <begin position="29"/>
        <end position="83"/>
    </location>
</feature>
<proteinExistence type="predicted"/>
<protein>
    <submittedName>
        <fullName evidence="2">Uncharacterized protein</fullName>
    </submittedName>
</protein>
<dbReference type="EMBL" id="JAINUF010000018">
    <property type="protein sequence ID" value="KAJ8337859.1"/>
    <property type="molecule type" value="Genomic_DNA"/>
</dbReference>
<name>A0A9Q1IFM6_SYNKA</name>
<accession>A0A9Q1IFM6</accession>
<evidence type="ECO:0000256" key="1">
    <source>
        <dbReference type="SAM" id="MobiDB-lite"/>
    </source>
</evidence>
<feature type="compositionally biased region" description="Basic and acidic residues" evidence="1">
    <location>
        <begin position="73"/>
        <end position="83"/>
    </location>
</feature>
<dbReference type="AlphaFoldDB" id="A0A9Q1IFM6"/>
<keyword evidence="3" id="KW-1185">Reference proteome</keyword>
<dbReference type="Proteomes" id="UP001152622">
    <property type="component" value="Chromosome 18"/>
</dbReference>
<evidence type="ECO:0000313" key="3">
    <source>
        <dbReference type="Proteomes" id="UP001152622"/>
    </source>
</evidence>
<organism evidence="2 3">
    <name type="scientific">Synaphobranchus kaupii</name>
    <name type="common">Kaup's arrowtooth eel</name>
    <dbReference type="NCBI Taxonomy" id="118154"/>
    <lineage>
        <taxon>Eukaryota</taxon>
        <taxon>Metazoa</taxon>
        <taxon>Chordata</taxon>
        <taxon>Craniata</taxon>
        <taxon>Vertebrata</taxon>
        <taxon>Euteleostomi</taxon>
        <taxon>Actinopterygii</taxon>
        <taxon>Neopterygii</taxon>
        <taxon>Teleostei</taxon>
        <taxon>Anguilliformes</taxon>
        <taxon>Synaphobranchidae</taxon>
        <taxon>Synaphobranchus</taxon>
    </lineage>
</organism>
<gene>
    <name evidence="2" type="ORF">SKAU_G00368250</name>
</gene>
<sequence>MAGLLNSSLTFGWQKTSARALRLGVHCSSGPRGGLPLNPDGCARPPTPACPPSDSLARGEEMSRTQACGPRGSHTERGRGGHR</sequence>
<evidence type="ECO:0000313" key="2">
    <source>
        <dbReference type="EMBL" id="KAJ8337859.1"/>
    </source>
</evidence>
<comment type="caution">
    <text evidence="2">The sequence shown here is derived from an EMBL/GenBank/DDBJ whole genome shotgun (WGS) entry which is preliminary data.</text>
</comment>